<sequence>MLTLHLDLGGTRGCGLFASLTEICVTLLITQFLYCPKSWDWDTASQADKSLPSVFGHLVTLSSCLAPLCPPGA</sequence>
<protein>
    <submittedName>
        <fullName evidence="1">Uncharacterized protein</fullName>
    </submittedName>
</protein>
<gene>
    <name evidence="2" type="primary">Larp1</name>
</gene>
<reference evidence="1" key="8">
    <citation type="journal article" date="2005" name="Science">
        <title>Antisense Transcription in the Mammalian Transcriptome.</title>
        <authorList>
            <consortium name="RIKEN Genome Exploration Research Group and Genome Science Group (Genome Network Project Core Group) and the FANTOM Consortium"/>
        </authorList>
    </citation>
    <scope>NUCLEOTIDE SEQUENCE</scope>
    <source>
        <strain evidence="1">NOD</strain>
        <tissue evidence="1">Thymus</tissue>
    </source>
</reference>
<reference evidence="1" key="1">
    <citation type="journal article" date="1999" name="Methods Enzymol.">
        <title>High-efficiency full-length cDNA cloning.</title>
        <authorList>
            <person name="Carninci P."/>
            <person name="Hayashizaki Y."/>
        </authorList>
    </citation>
    <scope>NUCLEOTIDE SEQUENCE</scope>
    <source>
        <strain evidence="1">NOD</strain>
        <tissue evidence="1">Thymus</tissue>
    </source>
</reference>
<evidence type="ECO:0000313" key="1">
    <source>
        <dbReference type="EMBL" id="BAE41339.1"/>
    </source>
</evidence>
<dbReference type="AGR" id="MGI:1890165"/>
<reference evidence="1" key="7">
    <citation type="journal article" date="2005" name="Science">
        <title>The Transcriptional Landscape of the Mammalian Genome.</title>
        <authorList>
            <consortium name="The FANTOM Consortium"/>
            <consortium name="Riken Genome Exploration Research Group and Genome Science Group (Genome Network Project Core Group)"/>
        </authorList>
    </citation>
    <scope>NUCLEOTIDE SEQUENCE</scope>
    <source>
        <strain evidence="1">NOD</strain>
        <tissue evidence="1">Thymus</tissue>
    </source>
</reference>
<proteinExistence type="evidence at transcript level"/>
<dbReference type="AlphaFoldDB" id="Q3TEA9"/>
<reference evidence="1" key="6">
    <citation type="submission" date="2004-04" db="EMBL/GenBank/DDBJ databases">
        <authorList>
            <person name="Arakawa T."/>
            <person name="Carninci P."/>
            <person name="Fukuda S."/>
            <person name="Hashizume W."/>
            <person name="Hayashida K."/>
            <person name="Hori F."/>
            <person name="Iida J."/>
            <person name="Imamura K."/>
            <person name="Imotani K."/>
            <person name="Itoh M."/>
            <person name="Kanagawa S."/>
            <person name="Kawai J."/>
            <person name="Kojima M."/>
            <person name="Konno H."/>
            <person name="Murata M."/>
            <person name="Nakamura M."/>
            <person name="Ninomiya N."/>
            <person name="Nishiyori H."/>
            <person name="Nomura K."/>
            <person name="Ohno M."/>
            <person name="Sakazume N."/>
            <person name="Sano H."/>
            <person name="Sasaki D."/>
            <person name="Shibata K."/>
            <person name="Shiraki T."/>
            <person name="Tagami M."/>
            <person name="Tagami Y."/>
            <person name="Waki K."/>
            <person name="Watahiki A."/>
            <person name="Muramatsu M."/>
            <person name="Hayashizaki Y."/>
        </authorList>
    </citation>
    <scope>NUCLEOTIDE SEQUENCE</scope>
    <source>
        <strain evidence="1">NOD</strain>
        <tissue evidence="1">Thymus</tissue>
    </source>
</reference>
<reference evidence="1" key="2">
    <citation type="journal article" date="2000" name="Genome Res.">
        <title>Normalization and subtraction of cap-trapper-selected cDNAs to prepare full-length cDNA libraries for rapid discovery of new genes.</title>
        <authorList>
            <person name="Carninci P."/>
            <person name="Shibata Y."/>
            <person name="Hayatsu N."/>
            <person name="Sugahara Y."/>
            <person name="Shibata K."/>
            <person name="Itoh M."/>
            <person name="Konno H."/>
            <person name="Okazaki Y."/>
            <person name="Muramatsu M."/>
            <person name="Hayashizaki Y."/>
        </authorList>
    </citation>
    <scope>NUCLEOTIDE SEQUENCE</scope>
    <source>
        <strain evidence="1">NOD</strain>
        <tissue evidence="1">Thymus</tissue>
    </source>
</reference>
<reference evidence="1" key="3">
    <citation type="journal article" date="2000" name="Genome Res.">
        <title>RIKEN integrated sequence analysis (RISA) system--384-format sequencing pipeline with 384 multicapillary sequencer.</title>
        <authorList>
            <person name="Shibata K."/>
            <person name="Itoh M."/>
            <person name="Aizawa K."/>
            <person name="Nagaoka S."/>
            <person name="Sasaki N."/>
            <person name="Carninci P."/>
            <person name="Konno H."/>
            <person name="Akiyama J."/>
            <person name="Nishi K."/>
            <person name="Kitsunai T."/>
            <person name="Tashiro H."/>
            <person name="Itoh M."/>
            <person name="Sumi N."/>
            <person name="Ishii Y."/>
            <person name="Nakamura S."/>
            <person name="Hazama M."/>
            <person name="Nishine T."/>
            <person name="Harada A."/>
            <person name="Yamamoto R."/>
            <person name="Matsumoto H."/>
            <person name="Sakaguchi S."/>
            <person name="Ikegami T."/>
            <person name="Kashiwagi K."/>
            <person name="Fujiwake S."/>
            <person name="Inoue K."/>
            <person name="Togawa Y."/>
            <person name="Izawa M."/>
            <person name="Ohara E."/>
            <person name="Watahiki M."/>
            <person name="Yoneda Y."/>
            <person name="Ishikawa T."/>
            <person name="Ozawa K."/>
            <person name="Tanaka T."/>
            <person name="Matsuura S."/>
            <person name="Kawai J."/>
            <person name="Okazaki Y."/>
            <person name="Muramatsu M."/>
            <person name="Inoue Y."/>
            <person name="Kira A."/>
            <person name="Hayashizaki Y."/>
        </authorList>
    </citation>
    <scope>NUCLEOTIDE SEQUENCE</scope>
    <source>
        <strain evidence="1">NOD</strain>
        <tissue evidence="1">Thymus</tissue>
    </source>
</reference>
<name>Q3TEA9_MOUSE</name>
<accession>Q3TEA9</accession>
<evidence type="ECO:0000313" key="2">
    <source>
        <dbReference type="MGI" id="MGI:1890165"/>
    </source>
</evidence>
<dbReference type="MGI" id="MGI:1890165">
    <property type="gene designation" value="Larp1"/>
</dbReference>
<reference evidence="1" key="4">
    <citation type="journal article" date="2001" name="Nature">
        <title>Functional annotation of a full-length mouse cDNA collection.</title>
        <authorList>
            <consortium name="The RIKEN Genome Exploration Research Group Phase II Team and the FANTOM Consortium"/>
        </authorList>
    </citation>
    <scope>NUCLEOTIDE SEQUENCE</scope>
    <source>
        <strain evidence="1">NOD</strain>
        <tissue evidence="1">Thymus</tissue>
    </source>
</reference>
<dbReference type="EMBL" id="AK169738">
    <property type="protein sequence ID" value="BAE41339.1"/>
    <property type="molecule type" value="mRNA"/>
</dbReference>
<organism evidence="1">
    <name type="scientific">Mus musculus</name>
    <name type="common">Mouse</name>
    <dbReference type="NCBI Taxonomy" id="10090"/>
    <lineage>
        <taxon>Eukaryota</taxon>
        <taxon>Metazoa</taxon>
        <taxon>Chordata</taxon>
        <taxon>Craniata</taxon>
        <taxon>Vertebrata</taxon>
        <taxon>Euteleostomi</taxon>
        <taxon>Mammalia</taxon>
        <taxon>Eutheria</taxon>
        <taxon>Euarchontoglires</taxon>
        <taxon>Glires</taxon>
        <taxon>Rodentia</taxon>
        <taxon>Myomorpha</taxon>
        <taxon>Muroidea</taxon>
        <taxon>Muridae</taxon>
        <taxon>Murinae</taxon>
        <taxon>Mus</taxon>
        <taxon>Mus</taxon>
    </lineage>
</organism>
<reference evidence="1" key="5">
    <citation type="journal article" date="2002" name="Nature">
        <title>Analysis of the mouse transcriptome based on functional annotation of 60,770 full-length cDNAs.</title>
        <authorList>
            <consortium name="The FANTOM Consortium and the RIKEN Genome Exploration Research Group Phase I and II Team"/>
        </authorList>
    </citation>
    <scope>NUCLEOTIDE SEQUENCE</scope>
    <source>
        <strain evidence="1">NOD</strain>
        <tissue evidence="1">Thymus</tissue>
    </source>
</reference>